<dbReference type="Proteomes" id="UP000663833">
    <property type="component" value="Unassembled WGS sequence"/>
</dbReference>
<name>A0A818NUY1_9BILA</name>
<comment type="caution">
    <text evidence="1">The sequence shown here is derived from an EMBL/GenBank/DDBJ whole genome shotgun (WGS) entry which is preliminary data.</text>
</comment>
<dbReference type="EMBL" id="CAJNYD010004621">
    <property type="protein sequence ID" value="CAF3613357.1"/>
    <property type="molecule type" value="Genomic_DNA"/>
</dbReference>
<evidence type="ECO:0000313" key="3">
    <source>
        <dbReference type="Proteomes" id="UP000663833"/>
    </source>
</evidence>
<reference evidence="1" key="1">
    <citation type="submission" date="2021-02" db="EMBL/GenBank/DDBJ databases">
        <authorList>
            <person name="Nowell W R."/>
        </authorList>
    </citation>
    <scope>NUCLEOTIDE SEQUENCE</scope>
</reference>
<proteinExistence type="predicted"/>
<dbReference type="Proteomes" id="UP000663851">
    <property type="component" value="Unassembled WGS sequence"/>
</dbReference>
<organism evidence="1 3">
    <name type="scientific">Rotaria socialis</name>
    <dbReference type="NCBI Taxonomy" id="392032"/>
    <lineage>
        <taxon>Eukaryota</taxon>
        <taxon>Metazoa</taxon>
        <taxon>Spiralia</taxon>
        <taxon>Gnathifera</taxon>
        <taxon>Rotifera</taxon>
        <taxon>Eurotatoria</taxon>
        <taxon>Bdelloidea</taxon>
        <taxon>Philodinida</taxon>
        <taxon>Philodinidae</taxon>
        <taxon>Rotaria</taxon>
    </lineage>
</organism>
<sequence>MEVSVNPNDNNIFFEFNTYEEFTKERLKLNYEQTLKLWYSRPADLSNIDNQFIRRRTPRQQRAVLRKVKLFYFYSARLCNDILNMPLVEDESFYEIYQSLVRSTVGFLNKGKRYDPMINLEELFKAGRLLWTMIAIQVEFDLPVAITDSLFGYNMLYPYTDDFVDCTSVSQEAKKEFAQILHNQLLIGEPNYDPKSHFDGKQSKLTDLRLSPSLQPYIDKIGKIFDMVKSIENDWTRRGEHDGVYMSLATIHDSQIKSTLQHARPDDGYEPTMAQIEQVSADKGGASLIAAGFLIEGRLTRAKIAYLEYLGFGMQLVDDLQDVALDMKNNHRTIFTQLIAEGQTLDAPTARLIQYWYCSPAYNKFTDDHSGSSDAETNVTMAHYAYILMIKSCILLILEAAARLPQYYSKEFYRELSTLSPIPFNFLRRVGIENKLMGIVRNQWF</sequence>
<evidence type="ECO:0000313" key="2">
    <source>
        <dbReference type="EMBL" id="CAF4181896.1"/>
    </source>
</evidence>
<accession>A0A818NUY1</accession>
<dbReference type="EMBL" id="CAJOBO010000279">
    <property type="protein sequence ID" value="CAF4181896.1"/>
    <property type="molecule type" value="Genomic_DNA"/>
</dbReference>
<protein>
    <submittedName>
        <fullName evidence="1">Uncharacterized protein</fullName>
    </submittedName>
</protein>
<evidence type="ECO:0000313" key="1">
    <source>
        <dbReference type="EMBL" id="CAF3613357.1"/>
    </source>
</evidence>
<dbReference type="CDD" id="cd00385">
    <property type="entry name" value="Isoprenoid_Biosyn_C1"/>
    <property type="match status" value="1"/>
</dbReference>
<dbReference type="AlphaFoldDB" id="A0A818NUY1"/>
<gene>
    <name evidence="2" type="ORF">HFQ381_LOCUS6277</name>
    <name evidence="1" type="ORF">LUA448_LOCUS31042</name>
</gene>